<reference evidence="3 4" key="2">
    <citation type="submission" date="2024-07" db="EMBL/GenBank/DDBJ databases">
        <authorList>
            <person name="Akdeniz Z."/>
        </authorList>
    </citation>
    <scope>NUCLEOTIDE SEQUENCE [LARGE SCALE GENOMIC DNA]</scope>
</reference>
<accession>A0AA86UP28</accession>
<keyword evidence="1" id="KW-0812">Transmembrane</keyword>
<organism evidence="2">
    <name type="scientific">Hexamita inflata</name>
    <dbReference type="NCBI Taxonomy" id="28002"/>
    <lineage>
        <taxon>Eukaryota</taxon>
        <taxon>Metamonada</taxon>
        <taxon>Diplomonadida</taxon>
        <taxon>Hexamitidae</taxon>
        <taxon>Hexamitinae</taxon>
        <taxon>Hexamita</taxon>
    </lineage>
</organism>
<proteinExistence type="predicted"/>
<comment type="caution">
    <text evidence="2">The sequence shown here is derived from an EMBL/GenBank/DDBJ whole genome shotgun (WGS) entry which is preliminary data.</text>
</comment>
<evidence type="ECO:0000313" key="4">
    <source>
        <dbReference type="Proteomes" id="UP001642409"/>
    </source>
</evidence>
<keyword evidence="1" id="KW-1133">Transmembrane helix</keyword>
<evidence type="ECO:0000313" key="2">
    <source>
        <dbReference type="EMBL" id="CAI9966055.1"/>
    </source>
</evidence>
<keyword evidence="4" id="KW-1185">Reference proteome</keyword>
<sequence length="330" mass="38152">MTLQKNLQQCCTHILGTQIYFSLQETSIVFIDISGKVLFADSLSEPITPSARVVVSNGRYYLANDKFLYEINGTKLTKICELPEPELFTYANNLQCAGTFFYEFDLQQNKFVRDRKQRFVHQFFTFCDQTVSFCPGIGIESVWAAMGIEVTRQPVTDASQNFTEFSFFQNGILGLQNEESVFLLEMVNMTWTITQDKCFRKENIHQYLELNRTGLGISASKLSSLIPEFEEEKMIKYREWERVGKKKMNTEWKELKFQVKSDVKTPKSQNATPSFAKVVLDENKAEPDKVAEKVVFNDEKMTHEFNQIKKMLNISTFLIVGLLVFVIVKK</sequence>
<evidence type="ECO:0000256" key="1">
    <source>
        <dbReference type="SAM" id="Phobius"/>
    </source>
</evidence>
<reference evidence="2" key="1">
    <citation type="submission" date="2023-06" db="EMBL/GenBank/DDBJ databases">
        <authorList>
            <person name="Kurt Z."/>
        </authorList>
    </citation>
    <scope>NUCLEOTIDE SEQUENCE</scope>
</reference>
<dbReference type="Proteomes" id="UP001642409">
    <property type="component" value="Unassembled WGS sequence"/>
</dbReference>
<gene>
    <name evidence="3" type="ORF">HINF_LOCUS21522</name>
    <name evidence="2" type="ORF">HINF_LOCUS53700</name>
</gene>
<feature type="transmembrane region" description="Helical" evidence="1">
    <location>
        <begin position="311"/>
        <end position="328"/>
    </location>
</feature>
<evidence type="ECO:0000313" key="3">
    <source>
        <dbReference type="EMBL" id="CAL6009277.1"/>
    </source>
</evidence>
<dbReference type="AlphaFoldDB" id="A0AA86UP28"/>
<dbReference type="EMBL" id="CATOUU010000998">
    <property type="protein sequence ID" value="CAI9966055.1"/>
    <property type="molecule type" value="Genomic_DNA"/>
</dbReference>
<name>A0AA86UP28_9EUKA</name>
<dbReference type="EMBL" id="CAXDID020000059">
    <property type="protein sequence ID" value="CAL6009277.1"/>
    <property type="molecule type" value="Genomic_DNA"/>
</dbReference>
<protein>
    <submittedName>
        <fullName evidence="2">Uncharacterized protein</fullName>
    </submittedName>
</protein>
<keyword evidence="1" id="KW-0472">Membrane</keyword>